<dbReference type="RefSeq" id="WP_206006199.1">
    <property type="nucleotide sequence ID" value="NZ_CP070619.1"/>
</dbReference>
<dbReference type="Proteomes" id="UP000662986">
    <property type="component" value="Chromosome"/>
</dbReference>
<keyword evidence="1" id="KW-0812">Transmembrane</keyword>
<dbReference type="EMBL" id="CP070619">
    <property type="protein sequence ID" value="QSE89755.1"/>
    <property type="molecule type" value="Genomic_DNA"/>
</dbReference>
<keyword evidence="1" id="KW-0472">Membrane</keyword>
<keyword evidence="1" id="KW-1133">Transmembrane helix</keyword>
<organism evidence="2 3">
    <name type="scientific">Rhodococcus pseudokoreensis</name>
    <dbReference type="NCBI Taxonomy" id="2811421"/>
    <lineage>
        <taxon>Bacteria</taxon>
        <taxon>Bacillati</taxon>
        <taxon>Actinomycetota</taxon>
        <taxon>Actinomycetes</taxon>
        <taxon>Mycobacteriales</taxon>
        <taxon>Nocardiaceae</taxon>
        <taxon>Rhodococcus</taxon>
    </lineage>
</organism>
<proteinExistence type="predicted"/>
<accession>A0A974ZTE4</accession>
<name>A0A974ZTE4_9NOCA</name>
<evidence type="ECO:0000256" key="1">
    <source>
        <dbReference type="SAM" id="Phobius"/>
    </source>
</evidence>
<gene>
    <name evidence="2" type="ORF">JWS13_14500</name>
</gene>
<evidence type="ECO:0000313" key="2">
    <source>
        <dbReference type="EMBL" id="QSE89755.1"/>
    </source>
</evidence>
<reference evidence="2 3" key="1">
    <citation type="journal article" date="2021" name="Microbiol. Resour. Announc.">
        <title>Complete Genome Sequences of Two Rhodococcus sp. Strains with Large and Linear Chromosomes, Isolated from Apple Rhizosphere.</title>
        <authorList>
            <person name="Benning S."/>
            <person name="Brugnone N."/>
            <person name="Siani R."/>
            <person name="Kublik S."/>
            <person name="Schloter M."/>
            <person name="Rad V."/>
        </authorList>
    </citation>
    <scope>NUCLEOTIDE SEQUENCE [LARGE SCALE GENOMIC DNA]</scope>
    <source>
        <strain evidence="2 3">R79</strain>
    </source>
</reference>
<protein>
    <submittedName>
        <fullName evidence="2">Uncharacterized protein</fullName>
    </submittedName>
</protein>
<keyword evidence="3" id="KW-1185">Reference proteome</keyword>
<reference evidence="2 3" key="2">
    <citation type="journal article" date="2022" name="Arch. Microbiol.">
        <title>Rhodococcus pseudokoreensis sp. nov. isolated from the rhizosphere of young M26 apple rootstocks.</title>
        <authorList>
            <person name="Kampfer P."/>
            <person name="Glaeser S.P."/>
            <person name="Blom J."/>
            <person name="Wolf J."/>
            <person name="Benning S."/>
            <person name="Schloter M."/>
            <person name="Neumann-Schaal M."/>
        </authorList>
    </citation>
    <scope>NUCLEOTIDE SEQUENCE [LARGE SCALE GENOMIC DNA]</scope>
    <source>
        <strain evidence="2 3">R79</strain>
    </source>
</reference>
<evidence type="ECO:0000313" key="3">
    <source>
        <dbReference type="Proteomes" id="UP000662986"/>
    </source>
</evidence>
<sequence>MWWIAWVALAWIALSVPLAILIGRAIRQKDLHELPATENATSKNDPPDRTVA</sequence>
<feature type="transmembrane region" description="Helical" evidence="1">
    <location>
        <begin position="6"/>
        <end position="26"/>
    </location>
</feature>